<name>A0A2H0N728_9BACT</name>
<dbReference type="EMBL" id="PCWO01000045">
    <property type="protein sequence ID" value="PIR04691.1"/>
    <property type="molecule type" value="Genomic_DNA"/>
</dbReference>
<gene>
    <name evidence="1" type="ORF">COV57_03140</name>
</gene>
<dbReference type="Proteomes" id="UP000229893">
    <property type="component" value="Unassembled WGS sequence"/>
</dbReference>
<reference evidence="1 2" key="1">
    <citation type="submission" date="2017-09" db="EMBL/GenBank/DDBJ databases">
        <title>Depth-based differentiation of microbial function through sediment-hosted aquifers and enrichment of novel symbionts in the deep terrestrial subsurface.</title>
        <authorList>
            <person name="Probst A.J."/>
            <person name="Ladd B."/>
            <person name="Jarett J.K."/>
            <person name="Geller-Mcgrath D.E."/>
            <person name="Sieber C.M."/>
            <person name="Emerson J.B."/>
            <person name="Anantharaman K."/>
            <person name="Thomas B.C."/>
            <person name="Malmstrom R."/>
            <person name="Stieglmeier M."/>
            <person name="Klingl A."/>
            <person name="Woyke T."/>
            <person name="Ryan C.M."/>
            <person name="Banfield J.F."/>
        </authorList>
    </citation>
    <scope>NUCLEOTIDE SEQUENCE [LARGE SCALE GENOMIC DNA]</scope>
    <source>
        <strain evidence="1">CG11_big_fil_rev_8_21_14_0_20_35_14</strain>
    </source>
</reference>
<evidence type="ECO:0000313" key="2">
    <source>
        <dbReference type="Proteomes" id="UP000229893"/>
    </source>
</evidence>
<comment type="caution">
    <text evidence="1">The sequence shown here is derived from an EMBL/GenBank/DDBJ whole genome shotgun (WGS) entry which is preliminary data.</text>
</comment>
<evidence type="ECO:0000313" key="1">
    <source>
        <dbReference type="EMBL" id="PIR04691.1"/>
    </source>
</evidence>
<organism evidence="1 2">
    <name type="scientific">Candidatus Liptonbacteria bacterium CG11_big_fil_rev_8_21_14_0_20_35_14</name>
    <dbReference type="NCBI Taxonomy" id="1974634"/>
    <lineage>
        <taxon>Bacteria</taxon>
        <taxon>Candidatus Liptoniibacteriota</taxon>
    </lineage>
</organism>
<proteinExistence type="predicted"/>
<accession>A0A2H0N728</accession>
<sequence length="92" mass="9940">MFSTAKKTIALILLCTPLIAFGAKGEWYISGIVTKVNKNSIVLTMDKIKTELLVPKQLLKDKDLKVGAVVQRNVTEAEIVQIAKVKGGGGSR</sequence>
<dbReference type="AlphaFoldDB" id="A0A2H0N728"/>
<protein>
    <submittedName>
        <fullName evidence="1">Uncharacterized protein</fullName>
    </submittedName>
</protein>